<feature type="transmembrane region" description="Helical" evidence="7">
    <location>
        <begin position="130"/>
        <end position="148"/>
    </location>
</feature>
<evidence type="ECO:0000256" key="2">
    <source>
        <dbReference type="ARBA" id="ARBA00006464"/>
    </source>
</evidence>
<feature type="transmembrane region" description="Helical" evidence="7">
    <location>
        <begin position="98"/>
        <end position="124"/>
    </location>
</feature>
<feature type="transmembrane region" description="Helical" evidence="7">
    <location>
        <begin position="284"/>
        <end position="306"/>
    </location>
</feature>
<dbReference type="Pfam" id="PF02397">
    <property type="entry name" value="Bac_transf"/>
    <property type="match status" value="1"/>
</dbReference>
<evidence type="ECO:0000259" key="8">
    <source>
        <dbReference type="Pfam" id="PF02397"/>
    </source>
</evidence>
<dbReference type="EMBL" id="JAEKNS010000145">
    <property type="protein sequence ID" value="MBJ7596035.1"/>
    <property type="molecule type" value="Genomic_DNA"/>
</dbReference>
<accession>A0A934JZZ2</accession>
<reference evidence="10" key="2">
    <citation type="submission" date="2018-05" db="EMBL/GenBank/DDBJ databases">
        <authorList>
            <person name="Ferrari B."/>
        </authorList>
    </citation>
    <scope>NUCLEOTIDE SEQUENCE</scope>
    <source>
        <strain evidence="10">RRmetagenome_bin12</strain>
    </source>
</reference>
<dbReference type="RefSeq" id="WP_337313699.1">
    <property type="nucleotide sequence ID" value="NZ_JAEKNS010000145.1"/>
</dbReference>
<evidence type="ECO:0000256" key="6">
    <source>
        <dbReference type="ARBA" id="ARBA00023136"/>
    </source>
</evidence>
<proteinExistence type="inferred from homology"/>
<evidence type="ECO:0000313" key="10">
    <source>
        <dbReference type="EMBL" id="PZR80422.1"/>
    </source>
</evidence>
<dbReference type="Proteomes" id="UP000248724">
    <property type="component" value="Unassembled WGS sequence"/>
</dbReference>
<keyword evidence="4 7" id="KW-0812">Transmembrane</keyword>
<dbReference type="PANTHER" id="PTHR30576:SF0">
    <property type="entry name" value="UNDECAPRENYL-PHOSPHATE N-ACETYLGALACTOSAMINYL 1-PHOSPHATE TRANSFERASE-RELATED"/>
    <property type="match status" value="1"/>
</dbReference>
<reference evidence="9 12" key="3">
    <citation type="submission" date="2020-10" db="EMBL/GenBank/DDBJ databases">
        <title>Ca. Dormibacterota MAGs.</title>
        <authorList>
            <person name="Montgomery K."/>
        </authorList>
    </citation>
    <scope>NUCLEOTIDE SEQUENCE [LARGE SCALE GENOMIC DNA]</scope>
    <source>
        <strain evidence="9">SC8812_S17_18</strain>
    </source>
</reference>
<sequence>MIVHEADAPAAPANALTAEVATRRRGILVSERKLLLAVGDALLVAAALVVAFNLHSGPIQHAGLSIPWLGAGTVTAIWLAVALMVDAYDLRAAVSVRAIFRVVATSVAVSSVVLLVVFFAVPYGVTRPTILIWLPLAAFAVLCWRLLYRRVFARAIFAGRIMLIGDTDTRERIWPQIDGHMAGLYETVGSLDPADAGAGARLGAAATRREADIIVLGADEEIPESLFAGLVDCYDNGMVIRSLADLYEELTGRLLVDRLGQGWLLSLHQRSETSRLYRLFKRCVDILAGLVGVVLLAPLLAIVWVATRVEDRGPLFHRQSRVGQYGRPFQILKLRSMRVRPGQELRWTETEDARITRVGAVLRRLHLDELPQAWNILRGDMSLVGPRPEQPHYVETLRDSIAYYNTRLSVRPGLTGWAQVNFGYGSGVDGARVKLSYDLYYIKRQSVALDVLIIARTVLAVATLRGR</sequence>
<feature type="domain" description="Bacterial sugar transferase" evidence="8">
    <location>
        <begin position="281"/>
        <end position="461"/>
    </location>
</feature>
<dbReference type="EMBL" id="QHBU01000153">
    <property type="protein sequence ID" value="PZR80422.1"/>
    <property type="molecule type" value="Genomic_DNA"/>
</dbReference>
<dbReference type="PANTHER" id="PTHR30576">
    <property type="entry name" value="COLANIC BIOSYNTHESIS UDP-GLUCOSE LIPID CARRIER TRANSFERASE"/>
    <property type="match status" value="1"/>
</dbReference>
<keyword evidence="5 7" id="KW-1133">Transmembrane helix</keyword>
<dbReference type="Proteomes" id="UP000606991">
    <property type="component" value="Unassembled WGS sequence"/>
</dbReference>
<evidence type="ECO:0000256" key="1">
    <source>
        <dbReference type="ARBA" id="ARBA00004141"/>
    </source>
</evidence>
<evidence type="ECO:0000256" key="4">
    <source>
        <dbReference type="ARBA" id="ARBA00022692"/>
    </source>
</evidence>
<evidence type="ECO:0000313" key="9">
    <source>
        <dbReference type="EMBL" id="MBJ7596035.1"/>
    </source>
</evidence>
<gene>
    <name evidence="10" type="ORF">DLM65_08290</name>
    <name evidence="9" type="ORF">JF886_14485</name>
</gene>
<dbReference type="NCBIfam" id="TIGR03025">
    <property type="entry name" value="EPS_sugtrans"/>
    <property type="match status" value="1"/>
</dbReference>
<evidence type="ECO:0000313" key="11">
    <source>
        <dbReference type="Proteomes" id="UP000248724"/>
    </source>
</evidence>
<dbReference type="InterPro" id="IPR017475">
    <property type="entry name" value="EPS_sugar_tfrase"/>
</dbReference>
<reference evidence="10 11" key="1">
    <citation type="journal article" date="2017" name="Nature">
        <title>Atmospheric trace gases support primary production in Antarctic desert surface soil.</title>
        <authorList>
            <person name="Ji M."/>
            <person name="Greening C."/>
            <person name="Vanwonterghem I."/>
            <person name="Carere C.R."/>
            <person name="Bay S.K."/>
            <person name="Steen J.A."/>
            <person name="Montgomery K."/>
            <person name="Lines T."/>
            <person name="Beardall J."/>
            <person name="van Dorst J."/>
            <person name="Snape I."/>
            <person name="Stott M.B."/>
            <person name="Hugenholtz P."/>
            <person name="Ferrari B.C."/>
        </authorList>
    </citation>
    <scope>NUCLEOTIDE SEQUENCE [LARGE SCALE GENOMIC DNA]</scope>
    <source>
        <strain evidence="10">RRmetagenome_bin12</strain>
    </source>
</reference>
<comment type="subcellular location">
    <subcellularLocation>
        <location evidence="1">Membrane</location>
        <topology evidence="1">Multi-pass membrane protein</topology>
    </subcellularLocation>
</comment>
<dbReference type="GO" id="GO:0016780">
    <property type="term" value="F:phosphotransferase activity, for other substituted phosphate groups"/>
    <property type="evidence" value="ECO:0007669"/>
    <property type="project" value="TreeGrafter"/>
</dbReference>
<dbReference type="InterPro" id="IPR003362">
    <property type="entry name" value="Bact_transf"/>
</dbReference>
<organism evidence="10 11">
    <name type="scientific">Candidatus Aeolococcus gillhamiae</name>
    <dbReference type="NCBI Taxonomy" id="3127015"/>
    <lineage>
        <taxon>Bacteria</taxon>
        <taxon>Bacillati</taxon>
        <taxon>Candidatus Dormiibacterota</taxon>
        <taxon>Candidatus Dormibacteria</taxon>
        <taxon>Candidatus Aeolococcales</taxon>
        <taxon>Candidatus Aeolococcaceae</taxon>
        <taxon>Candidatus Aeolococcus</taxon>
    </lineage>
</organism>
<keyword evidence="3" id="KW-0808">Transferase</keyword>
<comment type="caution">
    <text evidence="10">The sequence shown here is derived from an EMBL/GenBank/DDBJ whole genome shotgun (WGS) entry which is preliminary data.</text>
</comment>
<evidence type="ECO:0000256" key="3">
    <source>
        <dbReference type="ARBA" id="ARBA00022679"/>
    </source>
</evidence>
<feature type="transmembrane region" description="Helical" evidence="7">
    <location>
        <begin position="66"/>
        <end position="86"/>
    </location>
</feature>
<evidence type="ECO:0000256" key="7">
    <source>
        <dbReference type="SAM" id="Phobius"/>
    </source>
</evidence>
<feature type="transmembrane region" description="Helical" evidence="7">
    <location>
        <begin position="34"/>
        <end position="54"/>
    </location>
</feature>
<comment type="similarity">
    <text evidence="2">Belongs to the bacterial sugar transferase family.</text>
</comment>
<protein>
    <submittedName>
        <fullName evidence="9">Exopolysaccharide biosynthesis polyprenyl glycosylphosphotransferase</fullName>
    </submittedName>
</protein>
<name>A0A2W5Z528_9BACT</name>
<dbReference type="AlphaFoldDB" id="A0A2W5Z528"/>
<dbReference type="GO" id="GO:0016020">
    <property type="term" value="C:membrane"/>
    <property type="evidence" value="ECO:0007669"/>
    <property type="project" value="UniProtKB-SubCell"/>
</dbReference>
<keyword evidence="6 7" id="KW-0472">Membrane</keyword>
<evidence type="ECO:0000313" key="12">
    <source>
        <dbReference type="Proteomes" id="UP000606991"/>
    </source>
</evidence>
<accession>A0A2W5Z528</accession>
<evidence type="ECO:0000256" key="5">
    <source>
        <dbReference type="ARBA" id="ARBA00022989"/>
    </source>
</evidence>